<accession>A0A7W6WC39</accession>
<evidence type="ECO:0000313" key="4">
    <source>
        <dbReference type="EMBL" id="MBB4272887.1"/>
    </source>
</evidence>
<dbReference type="Proteomes" id="UP000533641">
    <property type="component" value="Unassembled WGS sequence"/>
</dbReference>
<dbReference type="CDD" id="cd00383">
    <property type="entry name" value="trans_reg_C"/>
    <property type="match status" value="1"/>
</dbReference>
<reference evidence="4 5" key="1">
    <citation type="submission" date="2020-08" db="EMBL/GenBank/DDBJ databases">
        <title>Genomic Encyclopedia of Type Strains, Phase IV (KMG-V): Genome sequencing to study the core and pangenomes of soil and plant-associated prokaryotes.</title>
        <authorList>
            <person name="Whitman W."/>
        </authorList>
    </citation>
    <scope>NUCLEOTIDE SEQUENCE [LARGE SCALE GENOMIC DNA]</scope>
    <source>
        <strain evidence="4 5">SEMIA 402</strain>
    </source>
</reference>
<keyword evidence="1 2" id="KW-0238">DNA-binding</keyword>
<dbReference type="SMART" id="SM00862">
    <property type="entry name" value="Trans_reg_C"/>
    <property type="match status" value="1"/>
</dbReference>
<dbReference type="AlphaFoldDB" id="A0A7W6WC39"/>
<name>A0A7W6WC39_9HYPH</name>
<proteinExistence type="predicted"/>
<dbReference type="InterPro" id="IPR001867">
    <property type="entry name" value="OmpR/PhoB-type_DNA-bd"/>
</dbReference>
<feature type="DNA-binding region" description="OmpR/PhoB-type" evidence="2">
    <location>
        <begin position="1"/>
        <end position="76"/>
    </location>
</feature>
<evidence type="ECO:0000256" key="1">
    <source>
        <dbReference type="ARBA" id="ARBA00023125"/>
    </source>
</evidence>
<evidence type="ECO:0000256" key="2">
    <source>
        <dbReference type="PROSITE-ProRule" id="PRU01091"/>
    </source>
</evidence>
<dbReference type="GO" id="GO:0003677">
    <property type="term" value="F:DNA binding"/>
    <property type="evidence" value="ECO:0007669"/>
    <property type="project" value="UniProtKB-UniRule"/>
</dbReference>
<organism evidence="4 5">
    <name type="scientific">Rhizobium mongolense</name>
    <dbReference type="NCBI Taxonomy" id="57676"/>
    <lineage>
        <taxon>Bacteria</taxon>
        <taxon>Pseudomonadati</taxon>
        <taxon>Pseudomonadota</taxon>
        <taxon>Alphaproteobacteria</taxon>
        <taxon>Hyphomicrobiales</taxon>
        <taxon>Rhizobiaceae</taxon>
        <taxon>Rhizobium/Agrobacterium group</taxon>
        <taxon>Rhizobium</taxon>
    </lineage>
</organism>
<protein>
    <submittedName>
        <fullName evidence="4">DNA-binding winged helix-turn-helix (WHTH) protein</fullName>
    </submittedName>
</protein>
<dbReference type="SUPFAM" id="SSF46894">
    <property type="entry name" value="C-terminal effector domain of the bipartite response regulators"/>
    <property type="match status" value="1"/>
</dbReference>
<dbReference type="InterPro" id="IPR016032">
    <property type="entry name" value="Sig_transdc_resp-reg_C-effctor"/>
</dbReference>
<dbReference type="GO" id="GO:0000160">
    <property type="term" value="P:phosphorelay signal transduction system"/>
    <property type="evidence" value="ECO:0007669"/>
    <property type="project" value="InterPro"/>
</dbReference>
<comment type="caution">
    <text evidence="4">The sequence shown here is derived from an EMBL/GenBank/DDBJ whole genome shotgun (WGS) entry which is preliminary data.</text>
</comment>
<dbReference type="Pfam" id="PF00486">
    <property type="entry name" value="Trans_reg_C"/>
    <property type="match status" value="1"/>
</dbReference>
<dbReference type="InterPro" id="IPR036388">
    <property type="entry name" value="WH-like_DNA-bd_sf"/>
</dbReference>
<feature type="domain" description="OmpR/PhoB-type" evidence="3">
    <location>
        <begin position="1"/>
        <end position="76"/>
    </location>
</feature>
<dbReference type="PROSITE" id="PS51755">
    <property type="entry name" value="OMPR_PHOB"/>
    <property type="match status" value="1"/>
</dbReference>
<dbReference type="EMBL" id="JACIGM010000001">
    <property type="protein sequence ID" value="MBB4272887.1"/>
    <property type="molecule type" value="Genomic_DNA"/>
</dbReference>
<dbReference type="Gene3D" id="1.10.10.10">
    <property type="entry name" value="Winged helix-like DNA-binding domain superfamily/Winged helix DNA-binding domain"/>
    <property type="match status" value="1"/>
</dbReference>
<dbReference type="RefSeq" id="WP_376773712.1">
    <property type="nucleotide sequence ID" value="NZ_JACIGM010000001.1"/>
</dbReference>
<gene>
    <name evidence="4" type="ORF">GGE12_000629</name>
</gene>
<dbReference type="GO" id="GO:0006355">
    <property type="term" value="P:regulation of DNA-templated transcription"/>
    <property type="evidence" value="ECO:0007669"/>
    <property type="project" value="InterPro"/>
</dbReference>
<sequence length="128" mass="14815">MKLTIEEFNLLIAFLHAPREALSRERLLFASRVHSEEIVDRSLDPIISRLRRRVEKDHANPALIKTVRGSGYVLERDVKVDERPRPDIQRPLRFSLTIERQARTGRGTLVLAQGEPDWSDARLPLRCP</sequence>
<evidence type="ECO:0000313" key="5">
    <source>
        <dbReference type="Proteomes" id="UP000533641"/>
    </source>
</evidence>
<evidence type="ECO:0000259" key="3">
    <source>
        <dbReference type="PROSITE" id="PS51755"/>
    </source>
</evidence>